<dbReference type="Proteomes" id="UP001336020">
    <property type="component" value="Unassembled WGS sequence"/>
</dbReference>
<evidence type="ECO:0000313" key="3">
    <source>
        <dbReference type="EMBL" id="MEE2056369.1"/>
    </source>
</evidence>
<dbReference type="RefSeq" id="WP_330131647.1">
    <property type="nucleotide sequence ID" value="NZ_JAUTXY010000001.1"/>
</dbReference>
<keyword evidence="2" id="KW-0732">Signal</keyword>
<feature type="chain" id="PRO_5045373147" evidence="2">
    <location>
        <begin position="26"/>
        <end position="356"/>
    </location>
</feature>
<protein>
    <submittedName>
        <fullName evidence="3">Uncharacterized protein</fullName>
    </submittedName>
</protein>
<dbReference type="SUPFAM" id="SSF63829">
    <property type="entry name" value="Calcium-dependent phosphotriesterase"/>
    <property type="match status" value="1"/>
</dbReference>
<evidence type="ECO:0000256" key="1">
    <source>
        <dbReference type="SAM" id="Phobius"/>
    </source>
</evidence>
<reference evidence="3 4" key="1">
    <citation type="submission" date="2023-07" db="EMBL/GenBank/DDBJ databases">
        <authorList>
            <person name="Girao M."/>
            <person name="Carvalho M.F."/>
        </authorList>
    </citation>
    <scope>NUCLEOTIDE SEQUENCE [LARGE SCALE GENOMIC DNA]</scope>
    <source>
        <strain evidence="3 4">YIM65754</strain>
    </source>
</reference>
<feature type="signal peptide" evidence="2">
    <location>
        <begin position="1"/>
        <end position="25"/>
    </location>
</feature>
<evidence type="ECO:0000313" key="4">
    <source>
        <dbReference type="Proteomes" id="UP001336020"/>
    </source>
</evidence>
<accession>A0ABU7L503</accession>
<name>A0ABU7L503_9NOCA</name>
<feature type="transmembrane region" description="Helical" evidence="1">
    <location>
        <begin position="330"/>
        <end position="349"/>
    </location>
</feature>
<sequence length="356" mass="35962">MGSLRDAGVTTVVALVCALPGAAPAAADVAEVPVADFPAEVLCTPDDPALVELSGLAVIGGRLFATPDAGADESVVELDADCAVVQRFPVPVDPYDIEDLAAGPDGRLWLADIGDNTSVRQTVALISLDPASGTGDLHRLTYPDGPRDAEALLVSVSGEPVIVTKALFGASGVYRPVRGRTVDRLETPGPVPLEKIGSLSLGPTDTPGGPLPGASSTLITGGAVSTDGTVAAVRTYTDVYVFHAPDSDLAAAIAAGPVFRIPVPDEPQGEAMAFTDAGDLLTGSEAILQGGAVTGERPPIQVFRGVADYFTGDPGTEAESDPGSGDAGRIGAAAAVGSVILIAAAALVWRLRARRT</sequence>
<keyword evidence="1" id="KW-1133">Transmembrane helix</keyword>
<evidence type="ECO:0000256" key="2">
    <source>
        <dbReference type="SAM" id="SignalP"/>
    </source>
</evidence>
<gene>
    <name evidence="3" type="ORF">Q7514_02365</name>
</gene>
<organism evidence="3 4">
    <name type="scientific">Rhodococcus artemisiae</name>
    <dbReference type="NCBI Taxonomy" id="714159"/>
    <lineage>
        <taxon>Bacteria</taxon>
        <taxon>Bacillati</taxon>
        <taxon>Actinomycetota</taxon>
        <taxon>Actinomycetes</taxon>
        <taxon>Mycobacteriales</taxon>
        <taxon>Nocardiaceae</taxon>
        <taxon>Rhodococcus</taxon>
    </lineage>
</organism>
<dbReference type="EMBL" id="JAUTXY010000001">
    <property type="protein sequence ID" value="MEE2056369.1"/>
    <property type="molecule type" value="Genomic_DNA"/>
</dbReference>
<proteinExistence type="predicted"/>
<keyword evidence="1" id="KW-0472">Membrane</keyword>
<keyword evidence="1" id="KW-0812">Transmembrane</keyword>
<comment type="caution">
    <text evidence="3">The sequence shown here is derived from an EMBL/GenBank/DDBJ whole genome shotgun (WGS) entry which is preliminary data.</text>
</comment>
<keyword evidence="4" id="KW-1185">Reference proteome</keyword>